<evidence type="ECO:0000313" key="2">
    <source>
        <dbReference type="Proteomes" id="UP000591948"/>
    </source>
</evidence>
<comment type="caution">
    <text evidence="1">The sequence shown here is derived from an EMBL/GenBank/DDBJ whole genome shotgun (WGS) entry which is preliminary data.</text>
</comment>
<gene>
    <name evidence="1" type="ORF">HKBW3S33_01227</name>
</gene>
<accession>A0A6V8P654</accession>
<evidence type="ECO:0000313" key="1">
    <source>
        <dbReference type="EMBL" id="GFP27817.1"/>
    </source>
</evidence>
<dbReference type="EMBL" id="BLRY01000071">
    <property type="protein sequence ID" value="GFP27817.1"/>
    <property type="molecule type" value="Genomic_DNA"/>
</dbReference>
<proteinExistence type="predicted"/>
<keyword evidence="2" id="KW-1185">Reference proteome</keyword>
<sequence length="24" mass="3003">QKYRNLPDIYVIKDEKFVDMMDKI</sequence>
<organism evidence="1 2">
    <name type="scientific">Candidatus Hakubella thermalkaliphila</name>
    <dbReference type="NCBI Taxonomy" id="2754717"/>
    <lineage>
        <taxon>Bacteria</taxon>
        <taxon>Bacillati</taxon>
        <taxon>Actinomycetota</taxon>
        <taxon>Actinomycetota incertae sedis</taxon>
        <taxon>Candidatus Hakubellales</taxon>
        <taxon>Candidatus Hakubellaceae</taxon>
        <taxon>Candidatus Hakubella</taxon>
    </lineage>
</organism>
<dbReference type="AlphaFoldDB" id="A0A6V8P654"/>
<protein>
    <submittedName>
        <fullName evidence="1">Uncharacterized protein</fullName>
    </submittedName>
</protein>
<name>A0A6V8P654_9ACTN</name>
<feature type="non-terminal residue" evidence="1">
    <location>
        <position position="1"/>
    </location>
</feature>
<dbReference type="Proteomes" id="UP000591948">
    <property type="component" value="Unassembled WGS sequence"/>
</dbReference>
<reference evidence="1 2" key="1">
    <citation type="journal article" date="2020" name="Front. Microbiol.">
        <title>Single-cell genomics of novel Actinobacteria with the Wood-Ljungdahl pathway discovered in a serpentinizing system.</title>
        <authorList>
            <person name="Merino N."/>
            <person name="Kawai M."/>
            <person name="Boyd E.S."/>
            <person name="Colman D.R."/>
            <person name="McGlynn S.E."/>
            <person name="Nealson K.H."/>
            <person name="Kurokawa K."/>
            <person name="Hongoh Y."/>
        </authorList>
    </citation>
    <scope>NUCLEOTIDE SEQUENCE [LARGE SCALE GENOMIC DNA]</scope>
    <source>
        <strain evidence="1 2">S33</strain>
    </source>
</reference>